<keyword evidence="3" id="KW-1185">Reference proteome</keyword>
<name>A0A2M9ZTS3_9LEPT</name>
<feature type="transmembrane region" description="Helical" evidence="1">
    <location>
        <begin position="138"/>
        <end position="154"/>
    </location>
</feature>
<dbReference type="Proteomes" id="UP000231843">
    <property type="component" value="Unassembled WGS sequence"/>
</dbReference>
<keyword evidence="1" id="KW-0472">Membrane</keyword>
<feature type="transmembrane region" description="Helical" evidence="1">
    <location>
        <begin position="111"/>
        <end position="132"/>
    </location>
</feature>
<protein>
    <recommendedName>
        <fullName evidence="4">YcxB-like protein domain-containing protein</fullName>
    </recommendedName>
</protein>
<gene>
    <name evidence="2" type="ORF">CH365_19460</name>
</gene>
<accession>A0A2M9ZTS3</accession>
<feature type="transmembrane region" description="Helical" evidence="1">
    <location>
        <begin position="33"/>
        <end position="52"/>
    </location>
</feature>
<proteinExistence type="predicted"/>
<evidence type="ECO:0000313" key="3">
    <source>
        <dbReference type="Proteomes" id="UP000231843"/>
    </source>
</evidence>
<comment type="caution">
    <text evidence="2">The sequence shown here is derived from an EMBL/GenBank/DDBJ whole genome shotgun (WGS) entry which is preliminary data.</text>
</comment>
<dbReference type="EMBL" id="NPEA01000016">
    <property type="protein sequence ID" value="PJZ75303.1"/>
    <property type="molecule type" value="Genomic_DNA"/>
</dbReference>
<evidence type="ECO:0000256" key="1">
    <source>
        <dbReference type="SAM" id="Phobius"/>
    </source>
</evidence>
<dbReference type="AlphaFoldDB" id="A0A2M9ZTS3"/>
<sequence length="244" mass="28397">MKSKTILLIASVFFGIFIALVRALFQKNLESQNFILLLSAISLLTSIILFRVSYKKYKIDYSGSKNGYRTLNKIKFDKEAKNKSIYKFDYSIEFDDVAKYQKFLQTQFPKYILISSFLLYTIVSVLILFGVFEYNANIKYFSLSVAIIALYFLSKTTGKISNLDIYTGVTKLGKFEFSFDEVGFTRSNAFFNSFYNWEIIASFILTEEYLYLMFSRFEGIIIPIGNIPKNINEELVRVINDRFV</sequence>
<evidence type="ECO:0000313" key="2">
    <source>
        <dbReference type="EMBL" id="PJZ75303.1"/>
    </source>
</evidence>
<organism evidence="2 3">
    <name type="scientific">Leptospira neocaledonica</name>
    <dbReference type="NCBI Taxonomy" id="2023192"/>
    <lineage>
        <taxon>Bacteria</taxon>
        <taxon>Pseudomonadati</taxon>
        <taxon>Spirochaetota</taxon>
        <taxon>Spirochaetia</taxon>
        <taxon>Leptospirales</taxon>
        <taxon>Leptospiraceae</taxon>
        <taxon>Leptospira</taxon>
    </lineage>
</organism>
<keyword evidence="1" id="KW-1133">Transmembrane helix</keyword>
<evidence type="ECO:0008006" key="4">
    <source>
        <dbReference type="Google" id="ProtNLM"/>
    </source>
</evidence>
<reference evidence="2 3" key="1">
    <citation type="submission" date="2017-07" db="EMBL/GenBank/DDBJ databases">
        <title>Leptospira spp. isolated from tropical soils.</title>
        <authorList>
            <person name="Thibeaux R."/>
            <person name="Iraola G."/>
            <person name="Ferres I."/>
            <person name="Bierque E."/>
            <person name="Girault D."/>
            <person name="Soupe-Gilbert M.-E."/>
            <person name="Picardeau M."/>
            <person name="Goarant C."/>
        </authorList>
    </citation>
    <scope>NUCLEOTIDE SEQUENCE [LARGE SCALE GENOMIC DNA]</scope>
    <source>
        <strain evidence="2 3">ES4-C-A1</strain>
    </source>
</reference>
<keyword evidence="1" id="KW-0812">Transmembrane</keyword>